<feature type="transmembrane region" description="Helical" evidence="5">
    <location>
        <begin position="186"/>
        <end position="207"/>
    </location>
</feature>
<keyword evidence="3 5" id="KW-1133">Transmembrane helix</keyword>
<evidence type="ECO:0000256" key="1">
    <source>
        <dbReference type="ARBA" id="ARBA00004141"/>
    </source>
</evidence>
<comment type="subcellular location">
    <subcellularLocation>
        <location evidence="5">Cell membrane</location>
        <topology evidence="5">Multi-pass membrane protein</topology>
    </subcellularLocation>
    <subcellularLocation>
        <location evidence="1">Membrane</location>
        <topology evidence="1">Multi-pass membrane protein</topology>
    </subcellularLocation>
</comment>
<dbReference type="PRINTS" id="PR01840">
    <property type="entry name" value="TATCFAMILY"/>
</dbReference>
<feature type="region of interest" description="Disordered" evidence="6">
    <location>
        <begin position="1"/>
        <end position="20"/>
    </location>
</feature>
<evidence type="ECO:0000313" key="7">
    <source>
        <dbReference type="EMBL" id="MCP9292923.1"/>
    </source>
</evidence>
<name>A0A9X2L7F8_9BACT</name>
<reference evidence="7" key="1">
    <citation type="submission" date="2022-06" db="EMBL/GenBank/DDBJ databases">
        <title>Gracilimonas sp. CAU 1638 isolated from sea sediment.</title>
        <authorList>
            <person name="Kim W."/>
        </authorList>
    </citation>
    <scope>NUCLEOTIDE SEQUENCE</scope>
    <source>
        <strain evidence="7">CAU 1638</strain>
    </source>
</reference>
<dbReference type="GO" id="GO:0043953">
    <property type="term" value="P:protein transport by the Tat complex"/>
    <property type="evidence" value="ECO:0007669"/>
    <property type="project" value="UniProtKB-UniRule"/>
</dbReference>
<comment type="similarity">
    <text evidence="5">Belongs to the TatC family.</text>
</comment>
<comment type="function">
    <text evidence="5">Part of the twin-arginine translocation (Tat) system that transports large folded proteins containing a characteristic twin-arginine motif in their signal peptide across membranes.</text>
</comment>
<keyword evidence="4 5" id="KW-0472">Membrane</keyword>
<sequence length="286" mass="32997">MEERQIMQGEPPKAQKPADRTGTMSFLDHLEELRWRIIKGLIGVLVGVAIAFVFSDFFVEKVMLGPTRADFFMYDILRVDAVNFELQSRRLPGQFFTFWGTLFVMGFVIGSPIFIYQIWAFVEPALESREKRKTFFSTFFITFFFLLGVAFGYMILVPFALQFFAQFQISDIIRNDFDINEYFSSVSMWVVACGIIFQIPVVSYSLSKIGLLTPDLLRKYRRHSIVFALVISAMLTPPDPISQILIALPLTVLYELSIWISRYAMRKRKKELEEAITGVSESDSSR</sequence>
<dbReference type="EMBL" id="JANDBC010000003">
    <property type="protein sequence ID" value="MCP9292923.1"/>
    <property type="molecule type" value="Genomic_DNA"/>
</dbReference>
<dbReference type="InterPro" id="IPR002033">
    <property type="entry name" value="TatC"/>
</dbReference>
<evidence type="ECO:0000313" key="8">
    <source>
        <dbReference type="Proteomes" id="UP001139125"/>
    </source>
</evidence>
<keyword evidence="5" id="KW-0653">Protein transport</keyword>
<feature type="transmembrane region" description="Helical" evidence="5">
    <location>
        <begin position="219"/>
        <end position="235"/>
    </location>
</feature>
<feature type="transmembrane region" description="Helical" evidence="5">
    <location>
        <begin position="40"/>
        <end position="59"/>
    </location>
</feature>
<comment type="caution">
    <text evidence="7">The sequence shown here is derived from an EMBL/GenBank/DDBJ whole genome shotgun (WGS) entry which is preliminary data.</text>
</comment>
<dbReference type="PANTHER" id="PTHR30371:SF0">
    <property type="entry name" value="SEC-INDEPENDENT PROTEIN TRANSLOCASE PROTEIN TATC, CHLOROPLASTIC-RELATED"/>
    <property type="match status" value="1"/>
</dbReference>
<dbReference type="GO" id="GO:0009977">
    <property type="term" value="F:proton motive force dependent protein transmembrane transporter activity"/>
    <property type="evidence" value="ECO:0007669"/>
    <property type="project" value="TreeGrafter"/>
</dbReference>
<evidence type="ECO:0000256" key="3">
    <source>
        <dbReference type="ARBA" id="ARBA00022989"/>
    </source>
</evidence>
<keyword evidence="8" id="KW-1185">Reference proteome</keyword>
<accession>A0A9X2L7F8</accession>
<dbReference type="Pfam" id="PF00902">
    <property type="entry name" value="TatC"/>
    <property type="match status" value="1"/>
</dbReference>
<dbReference type="GO" id="GO:0065002">
    <property type="term" value="P:intracellular protein transmembrane transport"/>
    <property type="evidence" value="ECO:0007669"/>
    <property type="project" value="TreeGrafter"/>
</dbReference>
<evidence type="ECO:0000256" key="4">
    <source>
        <dbReference type="ARBA" id="ARBA00023136"/>
    </source>
</evidence>
<gene>
    <name evidence="5 7" type="primary">tatC</name>
    <name evidence="7" type="ORF">NM125_15135</name>
</gene>
<dbReference type="HAMAP" id="MF_00902">
    <property type="entry name" value="TatC"/>
    <property type="match status" value="1"/>
</dbReference>
<dbReference type="AlphaFoldDB" id="A0A9X2L7F8"/>
<dbReference type="Proteomes" id="UP001139125">
    <property type="component" value="Unassembled WGS sequence"/>
</dbReference>
<feature type="transmembrane region" description="Helical" evidence="5">
    <location>
        <begin position="241"/>
        <end position="260"/>
    </location>
</feature>
<proteinExistence type="inferred from homology"/>
<evidence type="ECO:0000256" key="5">
    <source>
        <dbReference type="HAMAP-Rule" id="MF_00902"/>
    </source>
</evidence>
<organism evidence="7 8">
    <name type="scientific">Gracilimonas sediminicola</name>
    <dbReference type="NCBI Taxonomy" id="2952158"/>
    <lineage>
        <taxon>Bacteria</taxon>
        <taxon>Pseudomonadati</taxon>
        <taxon>Balneolota</taxon>
        <taxon>Balneolia</taxon>
        <taxon>Balneolales</taxon>
        <taxon>Balneolaceae</taxon>
        <taxon>Gracilimonas</taxon>
    </lineage>
</organism>
<dbReference type="NCBIfam" id="TIGR00945">
    <property type="entry name" value="tatC"/>
    <property type="match status" value="1"/>
</dbReference>
<comment type="subunit">
    <text evidence="5">Forms a complex with TatA.</text>
</comment>
<feature type="transmembrane region" description="Helical" evidence="5">
    <location>
        <begin position="96"/>
        <end position="122"/>
    </location>
</feature>
<evidence type="ECO:0000256" key="6">
    <source>
        <dbReference type="SAM" id="MobiDB-lite"/>
    </source>
</evidence>
<keyword evidence="5" id="KW-1003">Cell membrane</keyword>
<dbReference type="GO" id="GO:0033281">
    <property type="term" value="C:TAT protein transport complex"/>
    <property type="evidence" value="ECO:0007669"/>
    <property type="project" value="UniProtKB-UniRule"/>
</dbReference>
<protein>
    <recommendedName>
        <fullName evidence="5">Sec-independent protein translocase protein TatC</fullName>
    </recommendedName>
</protein>
<dbReference type="RefSeq" id="WP_255135821.1">
    <property type="nucleotide sequence ID" value="NZ_JANDBC010000003.1"/>
</dbReference>
<dbReference type="PANTHER" id="PTHR30371">
    <property type="entry name" value="SEC-INDEPENDENT PROTEIN TRANSLOCASE PROTEIN TATC"/>
    <property type="match status" value="1"/>
</dbReference>
<keyword evidence="2 5" id="KW-0812">Transmembrane</keyword>
<keyword evidence="5" id="KW-0813">Transport</keyword>
<keyword evidence="5" id="KW-0811">Translocation</keyword>
<feature type="transmembrane region" description="Helical" evidence="5">
    <location>
        <begin position="134"/>
        <end position="156"/>
    </location>
</feature>
<evidence type="ECO:0000256" key="2">
    <source>
        <dbReference type="ARBA" id="ARBA00022692"/>
    </source>
</evidence>